<evidence type="ECO:0000313" key="2">
    <source>
        <dbReference type="EMBL" id="MDI5969422.1"/>
    </source>
</evidence>
<name>A0AA90H377_9ACTN</name>
<dbReference type="RefSeq" id="WP_282698598.1">
    <property type="nucleotide sequence ID" value="NZ_JABXJJ020000009.1"/>
</dbReference>
<proteinExistence type="predicted"/>
<gene>
    <name evidence="2" type="ORF">POF50_008710</name>
</gene>
<keyword evidence="1" id="KW-0812">Transmembrane</keyword>
<reference evidence="2" key="1">
    <citation type="submission" date="2023-05" db="EMBL/GenBank/DDBJ databases">
        <title>Streptantibioticus silvisoli sp. nov., acidotolerant actinomycetes 1 from pine litter.</title>
        <authorList>
            <person name="Swiecimska M."/>
            <person name="Golinska P."/>
            <person name="Sangal V."/>
            <person name="Wachnowicz B."/>
            <person name="Goodfellow M."/>
        </authorList>
    </citation>
    <scope>NUCLEOTIDE SEQUENCE</scope>
    <source>
        <strain evidence="2">SL13</strain>
    </source>
</reference>
<dbReference type="AlphaFoldDB" id="A0AA90H377"/>
<sequence length="132" mass="14191">MTDSAANRGWAALQRLPRGRSLVVSLGLRLLGTLLLLAMAAGTAYDGVRNITIPSGTYTVAHCDDTVVLTDDHVRVCFGRLSNAAGVVAPRAELDGRTYPTGSRIAVLYRGTASRSTPTSRCRDGWPRETCW</sequence>
<dbReference type="EMBL" id="JABXJJ020000009">
    <property type="protein sequence ID" value="MDI5969422.1"/>
    <property type="molecule type" value="Genomic_DNA"/>
</dbReference>
<feature type="transmembrane region" description="Helical" evidence="1">
    <location>
        <begin position="21"/>
        <end position="45"/>
    </location>
</feature>
<organism evidence="2">
    <name type="scientific">Streptantibioticus silvisoli</name>
    <dbReference type="NCBI Taxonomy" id="2705255"/>
    <lineage>
        <taxon>Bacteria</taxon>
        <taxon>Bacillati</taxon>
        <taxon>Actinomycetota</taxon>
        <taxon>Actinomycetes</taxon>
        <taxon>Kitasatosporales</taxon>
        <taxon>Streptomycetaceae</taxon>
        <taxon>Streptantibioticus</taxon>
    </lineage>
</organism>
<protein>
    <submittedName>
        <fullName evidence="2">Uncharacterized protein</fullName>
    </submittedName>
</protein>
<evidence type="ECO:0000256" key="1">
    <source>
        <dbReference type="SAM" id="Phobius"/>
    </source>
</evidence>
<keyword evidence="1" id="KW-1133">Transmembrane helix</keyword>
<keyword evidence="1" id="KW-0472">Membrane</keyword>
<accession>A0AA90H377</accession>
<comment type="caution">
    <text evidence="2">The sequence shown here is derived from an EMBL/GenBank/DDBJ whole genome shotgun (WGS) entry which is preliminary data.</text>
</comment>